<accession>A0A5M6CVG2</accession>
<proteinExistence type="predicted"/>
<evidence type="ECO:0000313" key="1">
    <source>
        <dbReference type="EMBL" id="KAA5539214.1"/>
    </source>
</evidence>
<dbReference type="EMBL" id="VWOX01000021">
    <property type="protein sequence ID" value="KAA5539214.1"/>
    <property type="molecule type" value="Genomic_DNA"/>
</dbReference>
<evidence type="ECO:0000313" key="2">
    <source>
        <dbReference type="Proteomes" id="UP000324479"/>
    </source>
</evidence>
<dbReference type="RefSeq" id="WP_150079407.1">
    <property type="nucleotide sequence ID" value="NZ_VWOX01000021.1"/>
</dbReference>
<dbReference type="AlphaFoldDB" id="A0A5M6CVG2"/>
<gene>
    <name evidence="1" type="ORF">FYK55_25170</name>
</gene>
<comment type="caution">
    <text evidence="1">The sequence shown here is derived from an EMBL/GenBank/DDBJ whole genome shotgun (WGS) entry which is preliminary data.</text>
</comment>
<dbReference type="Proteomes" id="UP000324479">
    <property type="component" value="Unassembled WGS sequence"/>
</dbReference>
<organism evidence="1 2">
    <name type="scientific">Roseiconus nitratireducens</name>
    <dbReference type="NCBI Taxonomy" id="2605748"/>
    <lineage>
        <taxon>Bacteria</taxon>
        <taxon>Pseudomonadati</taxon>
        <taxon>Planctomycetota</taxon>
        <taxon>Planctomycetia</taxon>
        <taxon>Pirellulales</taxon>
        <taxon>Pirellulaceae</taxon>
        <taxon>Roseiconus</taxon>
    </lineage>
</organism>
<name>A0A5M6CVG2_9BACT</name>
<protein>
    <recommendedName>
        <fullName evidence="3">DUF3971 domain-containing protein</fullName>
    </recommendedName>
</protein>
<sequence>MRIAHDAEIEFQLIDGRFHFEGVRAGFPDLDPRLEMISRGSVGLDQTLDIDLEIPRLDATKHKERGPVRCHLTGTVSNPQLSAKDASLVVRLPDRSEPLVDIDGVDLVLRVDKQEGRPVIAVDPVQLLTREKISRQLGTGLLHLVDPELQYSPDLVGELSLSVDTMRIPVGGPDAQWLADLEVRGQMTIHQLSSLTQSPLRVALAKLLADLYSIRPGESVRVVHDAEIDFGLYQSRFHFQGLQFGFPDIDPKLQVHVDGSIGLDQTLDLHLQLPRLDATKRQQKGLVECHITGTVAHPELAVTDASLVVRLPEHEQPLLDVDGVDLKMEIRYQDDVPVLELAPVNLFDHRRLESQRGEEWLRLLVPALADVADVEGEFSLSIDSMHVPLSGSKQQLLRSTELNGQLQLHEVTTTVGTPLLTAMVKVLADQYGKSPSQTVRVAKDCEVHFQLREGRLFQEGLRIGLPEFSPDLVCRVGGSVGVDRSLDLVLQVPAALAGTATGQSGDVRFTVTGTLDNPTVAQADK</sequence>
<reference evidence="1 2" key="1">
    <citation type="submission" date="2019-08" db="EMBL/GenBank/DDBJ databases">
        <authorList>
            <person name="Dhanesh K."/>
            <person name="Kumar G."/>
            <person name="Sasikala C."/>
            <person name="Venkata Ramana C."/>
        </authorList>
    </citation>
    <scope>NUCLEOTIDE SEQUENCE [LARGE SCALE GENOMIC DNA]</scope>
    <source>
        <strain evidence="1 2">JC645</strain>
    </source>
</reference>
<keyword evidence="2" id="KW-1185">Reference proteome</keyword>
<evidence type="ECO:0008006" key="3">
    <source>
        <dbReference type="Google" id="ProtNLM"/>
    </source>
</evidence>